<reference evidence="2" key="1">
    <citation type="journal article" date="2019" name="Int. J. Syst. Evol. Microbiol.">
        <title>The Global Catalogue of Microorganisms (GCM) 10K type strain sequencing project: providing services to taxonomists for standard genome sequencing and annotation.</title>
        <authorList>
            <consortium name="The Broad Institute Genomics Platform"/>
            <consortium name="The Broad Institute Genome Sequencing Center for Infectious Disease"/>
            <person name="Wu L."/>
            <person name="Ma J."/>
        </authorList>
    </citation>
    <scope>NUCLEOTIDE SEQUENCE [LARGE SCALE GENOMIC DNA]</scope>
    <source>
        <strain evidence="2">CGMCC 1.13681</strain>
    </source>
</reference>
<comment type="caution">
    <text evidence="1">The sequence shown here is derived from an EMBL/GenBank/DDBJ whole genome shotgun (WGS) entry which is preliminary data.</text>
</comment>
<accession>A0ABW2GE36</accession>
<dbReference type="EMBL" id="JBHSZO010000003">
    <property type="protein sequence ID" value="MFC7217017.1"/>
    <property type="molecule type" value="Genomic_DNA"/>
</dbReference>
<organism evidence="1 2">
    <name type="scientific">Streptomyces polyrhachis</name>
    <dbReference type="NCBI Taxonomy" id="1282885"/>
    <lineage>
        <taxon>Bacteria</taxon>
        <taxon>Bacillati</taxon>
        <taxon>Actinomycetota</taxon>
        <taxon>Actinomycetes</taxon>
        <taxon>Kitasatosporales</taxon>
        <taxon>Streptomycetaceae</taxon>
        <taxon>Streptomyces</taxon>
    </lineage>
</organism>
<proteinExistence type="predicted"/>
<gene>
    <name evidence="1" type="ORF">ACFQLX_02350</name>
</gene>
<keyword evidence="2" id="KW-1185">Reference proteome</keyword>
<evidence type="ECO:0000313" key="1">
    <source>
        <dbReference type="EMBL" id="MFC7217017.1"/>
    </source>
</evidence>
<evidence type="ECO:0000313" key="2">
    <source>
        <dbReference type="Proteomes" id="UP001596413"/>
    </source>
</evidence>
<name>A0ABW2GE36_9ACTN</name>
<protein>
    <submittedName>
        <fullName evidence="1">Uncharacterized protein</fullName>
    </submittedName>
</protein>
<dbReference type="Proteomes" id="UP001596413">
    <property type="component" value="Unassembled WGS sequence"/>
</dbReference>
<dbReference type="RefSeq" id="WP_386411349.1">
    <property type="nucleotide sequence ID" value="NZ_JBHSZO010000003.1"/>
</dbReference>
<sequence length="140" mass="15250">MNELIATAGVFSAGATIGAMLVSHRQQKLSAHLIDGRRIRIPCTAKLRHTSRWTAGRFVIEAGTWEWQPRSPKGELQTLPPDLTMAAVLPQGSPETRKRHLHAMGMECTSSQGDILIAVLPGQIAYLAMALPSTTRPDVE</sequence>